<proteinExistence type="predicted"/>
<evidence type="ECO:0000313" key="1">
    <source>
        <dbReference type="EMBL" id="KAI0083027.1"/>
    </source>
</evidence>
<evidence type="ECO:0000313" key="2">
    <source>
        <dbReference type="Proteomes" id="UP001055072"/>
    </source>
</evidence>
<accession>A0ACB8TM40</accession>
<protein>
    <submittedName>
        <fullName evidence="1">Uncharacterized protein</fullName>
    </submittedName>
</protein>
<dbReference type="Proteomes" id="UP001055072">
    <property type="component" value="Unassembled WGS sequence"/>
</dbReference>
<keyword evidence="2" id="KW-1185">Reference proteome</keyword>
<name>A0ACB8TM40_9APHY</name>
<comment type="caution">
    <text evidence="1">The sequence shown here is derived from an EMBL/GenBank/DDBJ whole genome shotgun (WGS) entry which is preliminary data.</text>
</comment>
<gene>
    <name evidence="1" type="ORF">BDY19DRAFT_910905</name>
</gene>
<reference evidence="1" key="1">
    <citation type="journal article" date="2021" name="Environ. Microbiol.">
        <title>Gene family expansions and transcriptome signatures uncover fungal adaptations to wood decay.</title>
        <authorList>
            <person name="Hage H."/>
            <person name="Miyauchi S."/>
            <person name="Viragh M."/>
            <person name="Drula E."/>
            <person name="Min B."/>
            <person name="Chaduli D."/>
            <person name="Navarro D."/>
            <person name="Favel A."/>
            <person name="Norest M."/>
            <person name="Lesage-Meessen L."/>
            <person name="Balint B."/>
            <person name="Merenyi Z."/>
            <person name="de Eugenio L."/>
            <person name="Morin E."/>
            <person name="Martinez A.T."/>
            <person name="Baldrian P."/>
            <person name="Stursova M."/>
            <person name="Martinez M.J."/>
            <person name="Novotny C."/>
            <person name="Magnuson J.K."/>
            <person name="Spatafora J.W."/>
            <person name="Maurice S."/>
            <person name="Pangilinan J."/>
            <person name="Andreopoulos W."/>
            <person name="LaButti K."/>
            <person name="Hundley H."/>
            <person name="Na H."/>
            <person name="Kuo A."/>
            <person name="Barry K."/>
            <person name="Lipzen A."/>
            <person name="Henrissat B."/>
            <person name="Riley R."/>
            <person name="Ahrendt S."/>
            <person name="Nagy L.G."/>
            <person name="Grigoriev I.V."/>
            <person name="Martin F."/>
            <person name="Rosso M.N."/>
        </authorList>
    </citation>
    <scope>NUCLEOTIDE SEQUENCE</scope>
    <source>
        <strain evidence="1">CBS 384.51</strain>
    </source>
</reference>
<organism evidence="1 2">
    <name type="scientific">Irpex rosettiformis</name>
    <dbReference type="NCBI Taxonomy" id="378272"/>
    <lineage>
        <taxon>Eukaryota</taxon>
        <taxon>Fungi</taxon>
        <taxon>Dikarya</taxon>
        <taxon>Basidiomycota</taxon>
        <taxon>Agaricomycotina</taxon>
        <taxon>Agaricomycetes</taxon>
        <taxon>Polyporales</taxon>
        <taxon>Irpicaceae</taxon>
        <taxon>Irpex</taxon>
    </lineage>
</organism>
<sequence length="156" mass="16297">MEILTQSPGRGRSFSLQPLDNAPSPPRTASAPPALHSPRSLLFGDAPSSPEVSTPAMWDVLNDAAEALGSHFPPQQLTEAIANLATLCGLDSAPCPSPVDNGRPKASTASSTADPTVKTEVDETNGVVNGDDGQAPPDHLRPRPRNSTHRAYGRTT</sequence>
<dbReference type="EMBL" id="MU275010">
    <property type="protein sequence ID" value="KAI0083027.1"/>
    <property type="molecule type" value="Genomic_DNA"/>
</dbReference>